<evidence type="ECO:0008006" key="6">
    <source>
        <dbReference type="Google" id="ProtNLM"/>
    </source>
</evidence>
<feature type="compositionally biased region" description="Basic and acidic residues" evidence="1">
    <location>
        <begin position="777"/>
        <end position="792"/>
    </location>
</feature>
<dbReference type="PANTHER" id="PTHR47481">
    <property type="match status" value="1"/>
</dbReference>
<dbReference type="Pfam" id="PF08284">
    <property type="entry name" value="RVP_2"/>
    <property type="match status" value="1"/>
</dbReference>
<dbReference type="InterPro" id="IPR056924">
    <property type="entry name" value="SH3_Tf2-1"/>
</dbReference>
<dbReference type="CDD" id="cd00303">
    <property type="entry name" value="retropepsin_like"/>
    <property type="match status" value="1"/>
</dbReference>
<evidence type="ECO:0000313" key="5">
    <source>
        <dbReference type="Proteomes" id="UP000595140"/>
    </source>
</evidence>
<feature type="region of interest" description="Disordered" evidence="1">
    <location>
        <begin position="1011"/>
        <end position="1053"/>
    </location>
</feature>
<dbReference type="Proteomes" id="UP000595140">
    <property type="component" value="Unassembled WGS sequence"/>
</dbReference>
<dbReference type="EMBL" id="OOIL02000560">
    <property type="protein sequence ID" value="VFQ66920.1"/>
    <property type="molecule type" value="Genomic_DNA"/>
</dbReference>
<gene>
    <name evidence="4" type="ORF">CCAM_LOCUS8696</name>
</gene>
<organism evidence="4 5">
    <name type="scientific">Cuscuta campestris</name>
    <dbReference type="NCBI Taxonomy" id="132261"/>
    <lineage>
        <taxon>Eukaryota</taxon>
        <taxon>Viridiplantae</taxon>
        <taxon>Streptophyta</taxon>
        <taxon>Embryophyta</taxon>
        <taxon>Tracheophyta</taxon>
        <taxon>Spermatophyta</taxon>
        <taxon>Magnoliopsida</taxon>
        <taxon>eudicotyledons</taxon>
        <taxon>Gunneridae</taxon>
        <taxon>Pentapetalae</taxon>
        <taxon>asterids</taxon>
        <taxon>lamiids</taxon>
        <taxon>Solanales</taxon>
        <taxon>Convolvulaceae</taxon>
        <taxon>Cuscuteae</taxon>
        <taxon>Cuscuta</taxon>
        <taxon>Cuscuta subgen. Grammica</taxon>
        <taxon>Cuscuta sect. Cleistogrammica</taxon>
    </lineage>
</organism>
<protein>
    <recommendedName>
        <fullName evidence="6">Retrotransposon gag domain-containing protein</fullName>
    </recommendedName>
</protein>
<keyword evidence="5" id="KW-1185">Reference proteome</keyword>
<feature type="domain" description="Retrotransposon gag" evidence="2">
    <location>
        <begin position="113"/>
        <end position="199"/>
    </location>
</feature>
<dbReference type="InterPro" id="IPR005162">
    <property type="entry name" value="Retrotrans_gag_dom"/>
</dbReference>
<reference evidence="4 5" key="1">
    <citation type="submission" date="2018-04" db="EMBL/GenBank/DDBJ databases">
        <authorList>
            <person name="Vogel A."/>
        </authorList>
    </citation>
    <scope>NUCLEOTIDE SEQUENCE [LARGE SCALE GENOMIC DNA]</scope>
</reference>
<dbReference type="FunFam" id="1.10.340.70:FF:000001">
    <property type="entry name" value="Retrovirus-related Pol polyprotein from transposon gypsy-like Protein"/>
    <property type="match status" value="1"/>
</dbReference>
<name>A0A484KNM2_9ASTE</name>
<evidence type="ECO:0000256" key="1">
    <source>
        <dbReference type="SAM" id="MobiDB-lite"/>
    </source>
</evidence>
<feature type="region of interest" description="Disordered" evidence="1">
    <location>
        <begin position="244"/>
        <end position="274"/>
    </location>
</feature>
<sequence>MAADSSTPITAACLREFQEQIDDQLSRALQQLHHTVQQMQLDLGTLRAETLTEKHVRELRQPHDHGQVNPMTKLKLDMPKCDGTDPLGWLFKAHEYFVFYAVPEENRLSAVCLMLEGPALDWFRWRQRNHLLESWADFVTKFKLRFDPLNYVDYLGLLSKVQQTRTVLDYQQAFEKILVNVTDVDESNLQSLFHAGLKPHLQHEILLQKPTSISMSFALARELEAKHAAWATSLQPRYPSRQAVWTPAKAPTTPTATPLLPTPTGVTENKSHPTHPIRQLTYAEKKERDAKGLCYNCDEKWVKGHRCGRFLLLLEDDEGDEHSPPEDPDDNVVTADVSSLHSLAGPLTPRSLRLSGVLSKGVVDVLIDGGSTHNFIQPTVVERLCLPVSDIPAFRVYVGNGASLLCDRQCCNVSLLLQGTTFPVDLFVLPIHGPDVVLGVQWLQVLGKVTGHDYAHLTMEFLWKGSRVALKGGTTTPRPISLHQFQSLQARQEVVECFEITPVSEPTGGRFTALANRPANRTSGCILYKPGSSNTVADALSRRDQPDIPPTTTADIMALSQPLPSILERIRDENCHRRGVLPALYTVADGLLFYNTRLCIGADSSLRTELLREYHDSPIAGHAGVHRTFHRLAASFHWPRMRADVRAYIAKCEKLALKFYGPYEVVERIGPVAYRLRLPENSKIHPVFYVSVLRPFRGTNVPVQPLALPDDLVDGRTPSHPIQLHAVRRVLQHGVPVQQGLISWSDGTLDDATWEPLALIKEHYPHLHLEDKVTVEERRSVTDSDEPGDQHVQDSGTRRKKLTETNYPAWSLNVQTALSANLLLGWIDGHEATPAPTISKNDKIVPNPEYTSWTIVDTQIRACLLAVISPSVHKHARGFTTSAALWDALAARYNSVSTAHIYQLRDKLHTFRKGTKTMTQYLDDVATILSDLDALKEEIRERDVVNAVIRGLPTEYSSFKQNIRMNNTNISLNQLSGWLISEEINLEMENKLSLTESTIIEPRTALLATNGRGYGREGYRGRPSPGRGYNSGRGERNNGRPSQGNSRPSRDLPTCQICEKRGHSASECCSSTLISEVTQAMHRDFKLKELGPLHYFLGIEKRLGIVWNPKAPLFFRLIFSTSSYESSSLLRLIFSISSSIGISSSVSTGFSLLQLPSIVVKPSRIFGRIVLQCTRPCLRCCLPI</sequence>
<dbReference type="Pfam" id="PF24626">
    <property type="entry name" value="SH3_Tf2-1"/>
    <property type="match status" value="1"/>
</dbReference>
<accession>A0A484KNM2</accession>
<dbReference type="AlphaFoldDB" id="A0A484KNM2"/>
<dbReference type="Pfam" id="PF03732">
    <property type="entry name" value="Retrotrans_gag"/>
    <property type="match status" value="1"/>
</dbReference>
<evidence type="ECO:0000259" key="2">
    <source>
        <dbReference type="Pfam" id="PF03732"/>
    </source>
</evidence>
<dbReference type="OrthoDB" id="10059697at2759"/>
<feature type="region of interest" description="Disordered" evidence="1">
    <location>
        <begin position="777"/>
        <end position="800"/>
    </location>
</feature>
<dbReference type="Pfam" id="PF14223">
    <property type="entry name" value="Retrotran_gag_2"/>
    <property type="match status" value="1"/>
</dbReference>
<feature type="compositionally biased region" description="Low complexity" evidence="1">
    <location>
        <begin position="246"/>
        <end position="264"/>
    </location>
</feature>
<dbReference type="PANTHER" id="PTHR47481:SF21">
    <property type="entry name" value="BASIC-LEUCINE ZIPPER TRANSCRIPTION FACTOR Q-RELATED"/>
    <property type="match status" value="1"/>
</dbReference>
<proteinExistence type="predicted"/>
<dbReference type="Gene3D" id="2.40.70.10">
    <property type="entry name" value="Acid Proteases"/>
    <property type="match status" value="1"/>
</dbReference>
<dbReference type="InterPro" id="IPR021109">
    <property type="entry name" value="Peptidase_aspartic_dom_sf"/>
</dbReference>
<evidence type="ECO:0000259" key="3">
    <source>
        <dbReference type="Pfam" id="PF24626"/>
    </source>
</evidence>
<dbReference type="Gene3D" id="1.10.340.70">
    <property type="match status" value="1"/>
</dbReference>
<feature type="domain" description="Tf2-1-like SH3-like" evidence="3">
    <location>
        <begin position="649"/>
        <end position="696"/>
    </location>
</feature>
<feature type="compositionally biased region" description="Low complexity" evidence="1">
    <location>
        <begin position="1021"/>
        <end position="1032"/>
    </location>
</feature>
<evidence type="ECO:0000313" key="4">
    <source>
        <dbReference type="EMBL" id="VFQ66920.1"/>
    </source>
</evidence>